<dbReference type="InterPro" id="IPR051681">
    <property type="entry name" value="Ser/Thr_Kinases-Pseudokinases"/>
</dbReference>
<accession>A0A1J8QDZ2</accession>
<proteinExistence type="predicted"/>
<dbReference type="Gene3D" id="1.10.510.10">
    <property type="entry name" value="Transferase(Phosphotransferase) domain 1"/>
    <property type="match status" value="1"/>
</dbReference>
<dbReference type="InterPro" id="IPR008266">
    <property type="entry name" value="Tyr_kinase_AS"/>
</dbReference>
<evidence type="ECO:0000256" key="1">
    <source>
        <dbReference type="SAM" id="MobiDB-lite"/>
    </source>
</evidence>
<keyword evidence="4" id="KW-1185">Reference proteome</keyword>
<dbReference type="STRING" id="180088.A0A1J8QDZ2"/>
<dbReference type="Proteomes" id="UP000183567">
    <property type="component" value="Unassembled WGS sequence"/>
</dbReference>
<feature type="domain" description="Protein kinase" evidence="2">
    <location>
        <begin position="1"/>
        <end position="225"/>
    </location>
</feature>
<dbReference type="AlphaFoldDB" id="A0A1J8QDZ2"/>
<gene>
    <name evidence="3" type="ORF">AZE42_07020</name>
</gene>
<dbReference type="InterPro" id="IPR000719">
    <property type="entry name" value="Prot_kinase_dom"/>
</dbReference>
<dbReference type="SUPFAM" id="SSF56112">
    <property type="entry name" value="Protein kinase-like (PK-like)"/>
    <property type="match status" value="1"/>
</dbReference>
<evidence type="ECO:0000313" key="4">
    <source>
        <dbReference type="Proteomes" id="UP000183567"/>
    </source>
</evidence>
<dbReference type="PROSITE" id="PS50011">
    <property type="entry name" value="PROTEIN_KINASE_DOM"/>
    <property type="match status" value="1"/>
</dbReference>
<dbReference type="GO" id="GO:0005524">
    <property type="term" value="F:ATP binding"/>
    <property type="evidence" value="ECO:0007669"/>
    <property type="project" value="InterPro"/>
</dbReference>
<evidence type="ECO:0000259" key="2">
    <source>
        <dbReference type="PROSITE" id="PS50011"/>
    </source>
</evidence>
<reference evidence="3 4" key="1">
    <citation type="submission" date="2016-03" db="EMBL/GenBank/DDBJ databases">
        <title>Comparative genomics of the ectomycorrhizal sister species Rhizopogon vinicolor and Rhizopogon vesiculosus (Basidiomycota: Boletales) reveals a divergence of the mating type B locus.</title>
        <authorList>
            <person name="Mujic A.B."/>
            <person name="Kuo A."/>
            <person name="Tritt A."/>
            <person name="Lipzen A."/>
            <person name="Chen C."/>
            <person name="Johnson J."/>
            <person name="Sharma A."/>
            <person name="Barry K."/>
            <person name="Grigoriev I.V."/>
            <person name="Spatafora J.W."/>
        </authorList>
    </citation>
    <scope>NUCLEOTIDE SEQUENCE [LARGE SCALE GENOMIC DNA]</scope>
    <source>
        <strain evidence="3 4">AM-OR11-056</strain>
    </source>
</reference>
<protein>
    <recommendedName>
        <fullName evidence="2">Protein kinase domain-containing protein</fullName>
    </recommendedName>
</protein>
<dbReference type="EMBL" id="LVVM01000805">
    <property type="protein sequence ID" value="OJA19894.1"/>
    <property type="molecule type" value="Genomic_DNA"/>
</dbReference>
<dbReference type="GO" id="GO:0004674">
    <property type="term" value="F:protein serine/threonine kinase activity"/>
    <property type="evidence" value="ECO:0007669"/>
    <property type="project" value="TreeGrafter"/>
</dbReference>
<feature type="region of interest" description="Disordered" evidence="1">
    <location>
        <begin position="1"/>
        <end position="26"/>
    </location>
</feature>
<comment type="caution">
    <text evidence="3">The sequence shown here is derived from an EMBL/GenBank/DDBJ whole genome shotgun (WGS) entry which is preliminary data.</text>
</comment>
<dbReference type="OrthoDB" id="4062651at2759"/>
<dbReference type="Pfam" id="PF00069">
    <property type="entry name" value="Pkinase"/>
    <property type="match status" value="1"/>
</dbReference>
<sequence length="225" mass="24697">MPWDDASSTDISDKLRQGITPPRPKGSDLLKKVQEYLVYVGPCDLSGQITLPQAFSTDRGGYGDVYEGIWNRKTGGKVKVAVKVMRPMYTTSEDLAKNLKRELAAWRRLHHPNIAKDIAGGLKYLHEFPIIHGDLTPSNVLIDNEGNAVLTDFGLSVILGGFADVSCIYTEAKSGTAAWAAPEFFIDGASSLMDLRMYNLQVQARKAMCTLSHASYLFRTPPMGG</sequence>
<name>A0A1J8QDZ2_9AGAM</name>
<dbReference type="InterPro" id="IPR011009">
    <property type="entry name" value="Kinase-like_dom_sf"/>
</dbReference>
<organism evidence="3 4">
    <name type="scientific">Rhizopogon vesiculosus</name>
    <dbReference type="NCBI Taxonomy" id="180088"/>
    <lineage>
        <taxon>Eukaryota</taxon>
        <taxon>Fungi</taxon>
        <taxon>Dikarya</taxon>
        <taxon>Basidiomycota</taxon>
        <taxon>Agaricomycotina</taxon>
        <taxon>Agaricomycetes</taxon>
        <taxon>Agaricomycetidae</taxon>
        <taxon>Boletales</taxon>
        <taxon>Suillineae</taxon>
        <taxon>Rhizopogonaceae</taxon>
        <taxon>Rhizopogon</taxon>
    </lineage>
</organism>
<dbReference type="PANTHER" id="PTHR44329">
    <property type="entry name" value="SERINE/THREONINE-PROTEIN KINASE TNNI3K-RELATED"/>
    <property type="match status" value="1"/>
</dbReference>
<feature type="compositionally biased region" description="Polar residues" evidence="1">
    <location>
        <begin position="1"/>
        <end position="10"/>
    </location>
</feature>
<dbReference type="PROSITE" id="PS00109">
    <property type="entry name" value="PROTEIN_KINASE_TYR"/>
    <property type="match status" value="1"/>
</dbReference>
<evidence type="ECO:0000313" key="3">
    <source>
        <dbReference type="EMBL" id="OJA19894.1"/>
    </source>
</evidence>
<dbReference type="Gene3D" id="3.30.200.20">
    <property type="entry name" value="Phosphorylase Kinase, domain 1"/>
    <property type="match status" value="1"/>
</dbReference>